<proteinExistence type="predicted"/>
<evidence type="ECO:0000313" key="1">
    <source>
        <dbReference type="EMBL" id="JAV54598.1"/>
    </source>
</evidence>
<dbReference type="EMBL" id="GEZM01096741">
    <property type="protein sequence ID" value="JAV54598.1"/>
    <property type="molecule type" value="Transcribed_RNA"/>
</dbReference>
<name>A0A1Y1K2A2_PHOPY</name>
<organism evidence="1">
    <name type="scientific">Photinus pyralis</name>
    <name type="common">Common eastern firefly</name>
    <name type="synonym">Lampyris pyralis</name>
    <dbReference type="NCBI Taxonomy" id="7054"/>
    <lineage>
        <taxon>Eukaryota</taxon>
        <taxon>Metazoa</taxon>
        <taxon>Ecdysozoa</taxon>
        <taxon>Arthropoda</taxon>
        <taxon>Hexapoda</taxon>
        <taxon>Insecta</taxon>
        <taxon>Pterygota</taxon>
        <taxon>Neoptera</taxon>
        <taxon>Endopterygota</taxon>
        <taxon>Coleoptera</taxon>
        <taxon>Polyphaga</taxon>
        <taxon>Elateriformia</taxon>
        <taxon>Elateroidea</taxon>
        <taxon>Lampyridae</taxon>
        <taxon>Lampyrinae</taxon>
        <taxon>Photinus</taxon>
    </lineage>
</organism>
<reference evidence="1" key="1">
    <citation type="journal article" date="2016" name="Sci. Rep.">
        <title>Molecular characterization of firefly nuptial gifts: a multi-omics approach sheds light on postcopulatory sexual selection.</title>
        <authorList>
            <person name="Al-Wathiqui N."/>
            <person name="Fallon T.R."/>
            <person name="South A."/>
            <person name="Weng J.K."/>
            <person name="Lewis S.M."/>
        </authorList>
    </citation>
    <scope>NUCLEOTIDE SEQUENCE</scope>
</reference>
<sequence length="148" mass="17424">MKTDFHQMKENIKTLEQNMDAAIKKKVGKVIPVDLIEQIRLRDKLIKFNVRNANVHIAYQQELTTLSEQVKLKQIELRNVIKENTERQNVLTEINREKTNLMQTIRIQSAKKRHLENVVVIAEQCKEDIEKLSHIIKKQNQDIEVCTV</sequence>
<accession>A0A1Y1K2A2</accession>
<protein>
    <submittedName>
        <fullName evidence="1">Uncharacterized protein</fullName>
    </submittedName>
</protein>
<dbReference type="AlphaFoldDB" id="A0A1Y1K2A2"/>